<keyword evidence="3" id="KW-1185">Reference proteome</keyword>
<accession>X6PBF5</accession>
<sequence length="189" mass="21892">MTAAFKSTLAQKQKEKYVAEWINSVLIFLFVCLFWSCRNYCVHMCNIFENIKEVDLPLWWVPSLNNVTRMPTDAKKSSLAASMLQDLDNPDISGKYEVVAIYQIQNQIIWKQIVLDHEHCGSVSVFFFLRFCNVIQCIHAQFLQTLQILLKYITDKGETAQLVAKIIIQGFIQQFAKKTSLGTYVQSYF</sequence>
<protein>
    <submittedName>
        <fullName evidence="2">Uncharacterized protein</fullName>
    </submittedName>
</protein>
<dbReference type="EMBL" id="ASPP01002050">
    <property type="protein sequence ID" value="ETO34997.1"/>
    <property type="molecule type" value="Genomic_DNA"/>
</dbReference>
<keyword evidence="1" id="KW-0812">Transmembrane</keyword>
<evidence type="ECO:0000256" key="1">
    <source>
        <dbReference type="SAM" id="Phobius"/>
    </source>
</evidence>
<organism evidence="2 3">
    <name type="scientific">Reticulomyxa filosa</name>
    <dbReference type="NCBI Taxonomy" id="46433"/>
    <lineage>
        <taxon>Eukaryota</taxon>
        <taxon>Sar</taxon>
        <taxon>Rhizaria</taxon>
        <taxon>Retaria</taxon>
        <taxon>Foraminifera</taxon>
        <taxon>Monothalamids</taxon>
        <taxon>Reticulomyxidae</taxon>
        <taxon>Reticulomyxa</taxon>
    </lineage>
</organism>
<gene>
    <name evidence="2" type="ORF">RFI_02076</name>
</gene>
<feature type="transmembrane region" description="Helical" evidence="1">
    <location>
        <begin position="17"/>
        <end position="36"/>
    </location>
</feature>
<proteinExistence type="predicted"/>
<keyword evidence="1" id="KW-1133">Transmembrane helix</keyword>
<reference evidence="2 3" key="1">
    <citation type="journal article" date="2013" name="Curr. Biol.">
        <title>The Genome of the Foraminiferan Reticulomyxa filosa.</title>
        <authorList>
            <person name="Glockner G."/>
            <person name="Hulsmann N."/>
            <person name="Schleicher M."/>
            <person name="Noegel A.A."/>
            <person name="Eichinger L."/>
            <person name="Gallinger C."/>
            <person name="Pawlowski J."/>
            <person name="Sierra R."/>
            <person name="Euteneuer U."/>
            <person name="Pillet L."/>
            <person name="Moustafa A."/>
            <person name="Platzer M."/>
            <person name="Groth M."/>
            <person name="Szafranski K."/>
            <person name="Schliwa M."/>
        </authorList>
    </citation>
    <scope>NUCLEOTIDE SEQUENCE [LARGE SCALE GENOMIC DNA]</scope>
</reference>
<name>X6PBF5_RETFI</name>
<comment type="caution">
    <text evidence="2">The sequence shown here is derived from an EMBL/GenBank/DDBJ whole genome shotgun (WGS) entry which is preliminary data.</text>
</comment>
<evidence type="ECO:0000313" key="3">
    <source>
        <dbReference type="Proteomes" id="UP000023152"/>
    </source>
</evidence>
<dbReference type="AlphaFoldDB" id="X6PBF5"/>
<keyword evidence="1" id="KW-0472">Membrane</keyword>
<dbReference type="Proteomes" id="UP000023152">
    <property type="component" value="Unassembled WGS sequence"/>
</dbReference>
<evidence type="ECO:0000313" key="2">
    <source>
        <dbReference type="EMBL" id="ETO34997.1"/>
    </source>
</evidence>